<dbReference type="Pfam" id="PF00668">
    <property type="entry name" value="Condensation"/>
    <property type="match status" value="2"/>
</dbReference>
<dbReference type="Gene3D" id="3.30.559.30">
    <property type="entry name" value="Nonribosomal peptide synthetase, condensation domain"/>
    <property type="match status" value="2"/>
</dbReference>
<dbReference type="Gene3D" id="3.30.300.30">
    <property type="match status" value="2"/>
</dbReference>
<dbReference type="Gene3D" id="3.30.559.10">
    <property type="entry name" value="Chloramphenicol acetyltransferase-like domain"/>
    <property type="match status" value="2"/>
</dbReference>
<dbReference type="PANTHER" id="PTHR45527:SF1">
    <property type="entry name" value="FATTY ACID SYNTHASE"/>
    <property type="match status" value="1"/>
</dbReference>
<comment type="caution">
    <text evidence="6">The sequence shown here is derived from an EMBL/GenBank/DDBJ whole genome shotgun (WGS) entry which is preliminary data.</text>
</comment>
<evidence type="ECO:0000256" key="4">
    <source>
        <dbReference type="SAM" id="MobiDB-lite"/>
    </source>
</evidence>
<dbReference type="Pfam" id="PF18563">
    <property type="entry name" value="TubC_N"/>
    <property type="match status" value="1"/>
</dbReference>
<dbReference type="SUPFAM" id="SSF53474">
    <property type="entry name" value="alpha/beta-Hydrolases"/>
    <property type="match status" value="1"/>
</dbReference>
<dbReference type="CDD" id="cd19531">
    <property type="entry name" value="LCL_NRPS-like"/>
    <property type="match status" value="2"/>
</dbReference>
<dbReference type="InterPro" id="IPR036736">
    <property type="entry name" value="ACP-like_sf"/>
</dbReference>
<dbReference type="Pfam" id="PF00975">
    <property type="entry name" value="Thioesterase"/>
    <property type="match status" value="1"/>
</dbReference>
<dbReference type="Pfam" id="PF13193">
    <property type="entry name" value="AMP-binding_C"/>
    <property type="match status" value="2"/>
</dbReference>
<keyword evidence="3" id="KW-0597">Phosphoprotein</keyword>
<keyword evidence="7" id="KW-1185">Reference proteome</keyword>
<dbReference type="NCBIfam" id="TIGR01733">
    <property type="entry name" value="AA-adenyl-dom"/>
    <property type="match status" value="2"/>
</dbReference>
<dbReference type="EMBL" id="JBHSNM010000001">
    <property type="protein sequence ID" value="MFC5569067.1"/>
    <property type="molecule type" value="Genomic_DNA"/>
</dbReference>
<name>A0ABW0SKC8_9GAMM</name>
<dbReference type="Gene3D" id="1.10.10.1830">
    <property type="entry name" value="Non-ribosomal peptide synthase, adenylation domain"/>
    <property type="match status" value="1"/>
</dbReference>
<dbReference type="SMART" id="SM00823">
    <property type="entry name" value="PKS_PP"/>
    <property type="match status" value="2"/>
</dbReference>
<evidence type="ECO:0000313" key="6">
    <source>
        <dbReference type="EMBL" id="MFC5569067.1"/>
    </source>
</evidence>
<accession>A0ABW0SKC8</accession>
<dbReference type="InterPro" id="IPR044894">
    <property type="entry name" value="TubC_N_sf"/>
</dbReference>
<dbReference type="SUPFAM" id="SSF56801">
    <property type="entry name" value="Acetyl-CoA synthetase-like"/>
    <property type="match status" value="2"/>
</dbReference>
<dbReference type="SUPFAM" id="SSF47336">
    <property type="entry name" value="ACP-like"/>
    <property type="match status" value="2"/>
</dbReference>
<dbReference type="InterPro" id="IPR025110">
    <property type="entry name" value="AMP-bd_C"/>
</dbReference>
<dbReference type="InterPro" id="IPR020845">
    <property type="entry name" value="AMP-binding_CS"/>
</dbReference>
<dbReference type="InterPro" id="IPR009081">
    <property type="entry name" value="PP-bd_ACP"/>
</dbReference>
<dbReference type="SUPFAM" id="SSF52777">
    <property type="entry name" value="CoA-dependent acyltransferases"/>
    <property type="match status" value="4"/>
</dbReference>
<gene>
    <name evidence="6" type="ORF">ACFPN1_03170</name>
</gene>
<dbReference type="InterPro" id="IPR041464">
    <property type="entry name" value="TubC_N"/>
</dbReference>
<dbReference type="CDD" id="cd05930">
    <property type="entry name" value="A_NRPS"/>
    <property type="match status" value="1"/>
</dbReference>
<reference evidence="7" key="1">
    <citation type="journal article" date="2019" name="Int. J. Syst. Evol. Microbiol.">
        <title>The Global Catalogue of Microorganisms (GCM) 10K type strain sequencing project: providing services to taxonomists for standard genome sequencing and annotation.</title>
        <authorList>
            <consortium name="The Broad Institute Genomics Platform"/>
            <consortium name="The Broad Institute Genome Sequencing Center for Infectious Disease"/>
            <person name="Wu L."/>
            <person name="Ma J."/>
        </authorList>
    </citation>
    <scope>NUCLEOTIDE SEQUENCE [LARGE SCALE GENOMIC DNA]</scope>
    <source>
        <strain evidence="7">KACC 11407</strain>
    </source>
</reference>
<evidence type="ECO:0000259" key="5">
    <source>
        <dbReference type="PROSITE" id="PS50075"/>
    </source>
</evidence>
<organism evidence="6 7">
    <name type="scientific">Lysobacter yangpyeongensis</name>
    <dbReference type="NCBI Taxonomy" id="346182"/>
    <lineage>
        <taxon>Bacteria</taxon>
        <taxon>Pseudomonadati</taxon>
        <taxon>Pseudomonadota</taxon>
        <taxon>Gammaproteobacteria</taxon>
        <taxon>Lysobacterales</taxon>
        <taxon>Lysobacteraceae</taxon>
        <taxon>Lysobacter</taxon>
    </lineage>
</organism>
<evidence type="ECO:0000256" key="1">
    <source>
        <dbReference type="ARBA" id="ARBA00001957"/>
    </source>
</evidence>
<dbReference type="InterPro" id="IPR045851">
    <property type="entry name" value="AMP-bd_C_sf"/>
</dbReference>
<dbReference type="InterPro" id="IPR020806">
    <property type="entry name" value="PKS_PP-bd"/>
</dbReference>
<dbReference type="PROSITE" id="PS50075">
    <property type="entry name" value="CARRIER"/>
    <property type="match status" value="2"/>
</dbReference>
<evidence type="ECO:0000256" key="3">
    <source>
        <dbReference type="ARBA" id="ARBA00022553"/>
    </source>
</evidence>
<evidence type="ECO:0000313" key="7">
    <source>
        <dbReference type="Proteomes" id="UP001596036"/>
    </source>
</evidence>
<dbReference type="SMART" id="SM00824">
    <property type="entry name" value="PKS_TE"/>
    <property type="match status" value="1"/>
</dbReference>
<dbReference type="InterPro" id="IPR006162">
    <property type="entry name" value="Ppantetheine_attach_site"/>
</dbReference>
<dbReference type="InterPro" id="IPR023213">
    <property type="entry name" value="CAT-like_dom_sf"/>
</dbReference>
<dbReference type="Pfam" id="PF00501">
    <property type="entry name" value="AMP-binding"/>
    <property type="match status" value="2"/>
</dbReference>
<dbReference type="PROSITE" id="PS00455">
    <property type="entry name" value="AMP_BINDING"/>
    <property type="match status" value="2"/>
</dbReference>
<dbReference type="PANTHER" id="PTHR45527">
    <property type="entry name" value="NONRIBOSOMAL PEPTIDE SYNTHETASE"/>
    <property type="match status" value="1"/>
</dbReference>
<proteinExistence type="predicted"/>
<dbReference type="InterPro" id="IPR020802">
    <property type="entry name" value="TesA-like"/>
</dbReference>
<sequence length="2444" mass="268780">MNASMRIDQAIEALAEAGVYLAVQDGKLICKAAPGALTPERRQFISDRKTDFLAFLDAGDVAMPGDSEPVLAPRGAGDAMLSPAQKRLWFIDRLTGANYIIPVTYRLTGPLDAHALARALHRIVERHESLRTVVGENDGEPIALIRDAEGFEFECEDIRALDRDARESHVRNRLQAAITQSFDLARDLPLRACLFQLAEREHVLLLTLHHIASDGWSVENLLRELSVLYAAFIEARSDPLPPLALHYADYAAWQLQWLQGERLHRELAYWRDRLAGAPAVHGLPLDFPRPSHAVHVGATWRQQLPAALHRALGELSRHLGATLFMTLQTAFAVLIARWSGESDVVVGTPVANRPRDELAPLIGFFANTLALRSSLPPDMPFAEAVREARSTALDAYKYQHLPFEVLVEDLNPPRSLNHAPLFQLMFSLLDIDEASAIDLPGITAEAILPDCSNAKFDLGLTLFENAGGLEACWDYSTELFRNDTIARLGASFEALLRGIVADPAQRIGDLPLLDDAAQGQVLALGVGEAADYPLHRCLHELVEAQVARSPDAVAVTQGDEALTYGELNEEANRLAHHLRALGVRPEMRVGIVMPRCPRLMVAVLAVMKAGGAYVPIEPDHPDQRLAYMLDDCAPAVVLTLGDSTDRVRSLLSATGKQPSAVLDIVADAAAWSDRPLDNPRPEDVGLTPRNLVYVIYTSGSTGQPKGVMNEHRGVANRMLWMQQAYPLAPQDRVLQKTPIGFDVSVREIFHTLIAGARMVQARTDGHRDPGYLIDLIARERVNVVGFVPSMLQAFLDHPRARTCTGIQRIFCGGETLPGALARRCRAEFPDAQLHNLYGPTEAAVSVTAWDCPREGIPDIIPIGRPGANTRIYILDERGAPVPRGVRGEIHIAGCQVARGYLNRPELTAERFLDDPFHPGDDARMYRTGDLGRQWADGNIEYLGRNDFQVKIRGQRVELGEIEAQLRNLAGVGQAAVVVRDVGDGGPALVAYVVAADDADTSVRTGQWRRQLQAVLPAHMVPSMFVLVPAMPVTANGKLDLNALPAPDGDDASPTLHEPPRSPLEARLADMWRELLQRERVGVTDNFFELGGHSLLLTRLSNQILAHCAIELPLKQLFAAQTVREQARLIESREPSAREATGVAPKPRPKDAPPVLSFAQRRLWFIDQMGEAGAVYNIPCALRLRGTLDVEALHAALYTVVQRHEVLRTPLVAESGEAVPQLRDSFDVRLDTHDLESQPDRDDELRRRIDEEAARPFDLASDLFLRAQLLRLSANEHVLLMTVHHIAADGWSMGVLLHEIAESYNAREQGREAALAPLPLQYADYAHWQQEWLQGERLDAQLRYWEDQLAGLPVVHNLPLDFPRPETQRYRGAMHWQRMPAELLAGLQQLARKHDATSFMVLHAAFAVLLSRWSGDADIVIGTPIANRRHEALAPLVGFFVNTLVLRTGLDPQASFVEALRHTRSVALDAYQHQDLPFEMLVDRLRPARSLAHSPLFQVMLAFDNNGSAIVPLEGLDVSDAAGDSHHAKFDLTLNLRETAEGLEACWDYNRDLFRPDTIARMGATFETLLQGIVRDPDRRVGELPLMEGALADEAETACALPNVTGVHELFEANARRVPERIAARDGSREIRYCDLDASAARIADALQAAGVGADRCVALHMERGIDMLAGMLGILKAGGAYVPLDPAHPRERLAAILRDSGATVLLTQSALRQALPADGTRVLCVEDLPSAAPLAEGRRTMTLQRSNLAYVLYTSGSTGAPKGVMVEHGNLLNLVHHACTEFADNGPVEASLWTSLGFDVSVFEVFVALALGATVHLVPEEIRADPDALLQWFAAQGITQAYLPPFVVRRWREIADERIAALSLRRLLVGVEPLVEADLHRLMRLLPGLSVVNGYGPTETTVYCTSYADIRDRARNAPIGRPIANTQIHLLDASLQPVPPGVVGEIHVSGLGVARGYLNRPDLTRESFIEHPSGRRLYRTGDLARWSAEGQLEFHGRRDQQVKVNGVRIEPREIETALCSHPGVNEAAVLARETGPDRDRRLVAYLLCREDRPEPGALREHLAQHLPAYMIPSAFVLLDAWPLTVSGKLDARALPEPDLGAYAASEYTPPETPLERQIAAIWQGLLGHERISVTANFFDLGGHSLNAVRLMSSIRECTGKSLPISILFQAPTIRALAAQVIGYQPSAGESFIVLREGNTMPPLFLFHAAGGDVVCYHPLLRHLTPGVPVCGFHRSELPNQRVPMFKSVEELAEVYLARLLRQQPEGPYRLAGWSSGGLLALEVASRLESMGRNVAGVALIDTMLATGTGIPERFHTLGLDALQQLSPDEACELMREFDPTLPMARPGGEILDVPASDYFNYLVAANQIGLEFHKPRFVLDAPVSYFGCSQNRNFKTVVQRVEEIQALVRGPIVCREFDATHFSIMEEPHVTELGPALAASLGLS</sequence>
<dbReference type="InterPro" id="IPR010071">
    <property type="entry name" value="AA_adenyl_dom"/>
</dbReference>
<comment type="cofactor">
    <cofactor evidence="1">
        <name>pantetheine 4'-phosphate</name>
        <dbReference type="ChEBI" id="CHEBI:47942"/>
    </cofactor>
</comment>
<dbReference type="Gene3D" id="1.10.1200.10">
    <property type="entry name" value="ACP-like"/>
    <property type="match status" value="2"/>
</dbReference>
<dbReference type="InterPro" id="IPR029058">
    <property type="entry name" value="AB_hydrolase_fold"/>
</dbReference>
<dbReference type="InterPro" id="IPR001242">
    <property type="entry name" value="Condensation_dom"/>
</dbReference>
<dbReference type="InterPro" id="IPR000873">
    <property type="entry name" value="AMP-dep_synth/lig_dom"/>
</dbReference>
<evidence type="ECO:0000256" key="2">
    <source>
        <dbReference type="ARBA" id="ARBA00022450"/>
    </source>
</evidence>
<dbReference type="PROSITE" id="PS00012">
    <property type="entry name" value="PHOSPHOPANTETHEINE"/>
    <property type="match status" value="1"/>
</dbReference>
<keyword evidence="2" id="KW-0596">Phosphopantetheine</keyword>
<feature type="region of interest" description="Disordered" evidence="4">
    <location>
        <begin position="1129"/>
        <end position="1152"/>
    </location>
</feature>
<protein>
    <submittedName>
        <fullName evidence="6">Amino acid adenylation domain-containing protein</fullName>
    </submittedName>
</protein>
<dbReference type="InterPro" id="IPR001031">
    <property type="entry name" value="Thioesterase"/>
</dbReference>
<dbReference type="Gene3D" id="2.30.38.10">
    <property type="entry name" value="Luciferase, Domain 3"/>
    <property type="match status" value="2"/>
</dbReference>
<dbReference type="Pfam" id="PF00550">
    <property type="entry name" value="PP-binding"/>
    <property type="match status" value="2"/>
</dbReference>
<feature type="domain" description="Carrier" evidence="5">
    <location>
        <begin position="2109"/>
        <end position="2184"/>
    </location>
</feature>
<dbReference type="Gene3D" id="3.40.50.1820">
    <property type="entry name" value="alpha/beta hydrolase"/>
    <property type="match status" value="1"/>
</dbReference>
<feature type="domain" description="Carrier" evidence="5">
    <location>
        <begin position="1058"/>
        <end position="1133"/>
    </location>
</feature>
<dbReference type="Gene3D" id="3.40.50.980">
    <property type="match status" value="4"/>
</dbReference>
<dbReference type="CDD" id="cd17646">
    <property type="entry name" value="A_NRPS_AB3403-like"/>
    <property type="match status" value="1"/>
</dbReference>
<dbReference type="Proteomes" id="UP001596036">
    <property type="component" value="Unassembled WGS sequence"/>
</dbReference>
<dbReference type="NCBIfam" id="NF003417">
    <property type="entry name" value="PRK04813.1"/>
    <property type="match status" value="2"/>
</dbReference>